<dbReference type="STRING" id="2340.JV46_19170"/>
<gene>
    <name evidence="1" type="ORF">JV46_19170</name>
</gene>
<evidence type="ECO:0000313" key="2">
    <source>
        <dbReference type="Proteomes" id="UP000030856"/>
    </source>
</evidence>
<accession>A0A0B0H9J1</accession>
<sequence>MNDSMKSYPEYAARPAQLKRITLAIQSGVEALQRSQLQNGAFPFSQRQSDGSWQACHPIFSTVTVLLCIGKLLPGSDVQRAIDYVVTCRESDGLWDYDPGMDIPADSDTVACALAALSNYAPDLIEQSDSDLLLSVLRPDGVFLTWYSDEDRWQLQARDDAVMNCNVIYALSMMGCHVTDHTIEAIAKLIQRSTTGSRYYTQRCMLAYAAVRAGFDLTEIPEELTTQAMFEDSPLSVAQSICAGIPPNEEAIPILLDTQCADGLWPAQPWCTGEGLEPWGSNAVTTAFCLEALNLLVTTPNSTHDD</sequence>
<dbReference type="eggNOG" id="ENOG5031F8A">
    <property type="taxonomic scope" value="Bacteria"/>
</dbReference>
<dbReference type="Proteomes" id="UP000030856">
    <property type="component" value="Unassembled WGS sequence"/>
</dbReference>
<comment type="caution">
    <text evidence="1">The sequence shown here is derived from an EMBL/GenBank/DDBJ whole genome shotgun (WGS) entry which is preliminary data.</text>
</comment>
<dbReference type="CDD" id="cd00688">
    <property type="entry name" value="ISOPREN_C2_like"/>
    <property type="match status" value="1"/>
</dbReference>
<dbReference type="InterPro" id="IPR008930">
    <property type="entry name" value="Terpenoid_cyclase/PrenylTrfase"/>
</dbReference>
<reference evidence="1 2" key="1">
    <citation type="journal article" date="2014" name="BMC Genomics">
        <title>The genome of the intracellular bacterium of the coastal bivalve, Solemya velum: a blueprint for thriving in and out of symbiosis.</title>
        <authorList>
            <person name="Dmytrenko O."/>
            <person name="Russell S.L."/>
            <person name="Loo W.T."/>
            <person name="Fontanez K.M."/>
            <person name="Liao L."/>
            <person name="Roeselers G."/>
            <person name="Sharma R."/>
            <person name="Stewart F.J."/>
            <person name="Newton I.L."/>
            <person name="Woyke T."/>
            <person name="Wu D."/>
            <person name="Lang J.M."/>
            <person name="Eisen J.A."/>
            <person name="Cavanaugh C.M."/>
        </authorList>
    </citation>
    <scope>NUCLEOTIDE SEQUENCE [LARGE SCALE GENOMIC DNA]</scope>
    <source>
        <strain evidence="1 2">WH</strain>
    </source>
</reference>
<dbReference type="Gene3D" id="1.50.10.20">
    <property type="match status" value="1"/>
</dbReference>
<name>A0A0B0H9J1_SOVGS</name>
<evidence type="ECO:0000313" key="1">
    <source>
        <dbReference type="EMBL" id="KHF25755.1"/>
    </source>
</evidence>
<dbReference type="AlphaFoldDB" id="A0A0B0H9J1"/>
<proteinExistence type="predicted"/>
<dbReference type="EMBL" id="JRAA01000001">
    <property type="protein sequence ID" value="KHF25755.1"/>
    <property type="molecule type" value="Genomic_DNA"/>
</dbReference>
<evidence type="ECO:0008006" key="3">
    <source>
        <dbReference type="Google" id="ProtNLM"/>
    </source>
</evidence>
<protein>
    <recommendedName>
        <fullName evidence="3">Squalene cyclase C-terminal domain-containing protein</fullName>
    </recommendedName>
</protein>
<organism evidence="1 2">
    <name type="scientific">Solemya velum gill symbiont</name>
    <dbReference type="NCBI Taxonomy" id="2340"/>
    <lineage>
        <taxon>Bacteria</taxon>
        <taxon>Pseudomonadati</taxon>
        <taxon>Pseudomonadota</taxon>
        <taxon>Gammaproteobacteria</taxon>
        <taxon>sulfur-oxidizing symbionts</taxon>
    </lineage>
</organism>
<keyword evidence="2" id="KW-1185">Reference proteome</keyword>
<dbReference type="SUPFAM" id="SSF48239">
    <property type="entry name" value="Terpenoid cyclases/Protein prenyltransferases"/>
    <property type="match status" value="1"/>
</dbReference>